<dbReference type="GO" id="GO:0055085">
    <property type="term" value="P:transmembrane transport"/>
    <property type="evidence" value="ECO:0007669"/>
    <property type="project" value="InterPro"/>
</dbReference>
<dbReference type="InterPro" id="IPR035906">
    <property type="entry name" value="MetI-like_sf"/>
</dbReference>
<evidence type="ECO:0000259" key="9">
    <source>
        <dbReference type="PROSITE" id="PS50928"/>
    </source>
</evidence>
<feature type="signal peptide" evidence="8">
    <location>
        <begin position="1"/>
        <end position="25"/>
    </location>
</feature>
<feature type="transmembrane region" description="Helical" evidence="7">
    <location>
        <begin position="280"/>
        <end position="307"/>
    </location>
</feature>
<reference evidence="10 11" key="1">
    <citation type="submission" date="2019-07" db="EMBL/GenBank/DDBJ databases">
        <title>Tomitella cavernea sp. nov., an actinomycete isolated from soil.</title>
        <authorList>
            <person name="Cheng J."/>
        </authorList>
    </citation>
    <scope>NUCLEOTIDE SEQUENCE [LARGE SCALE GENOMIC DNA]</scope>
    <source>
        <strain evidence="10 11">HY188</strain>
    </source>
</reference>
<dbReference type="Gene3D" id="1.10.3720.10">
    <property type="entry name" value="MetI-like"/>
    <property type="match status" value="1"/>
</dbReference>
<evidence type="ECO:0000256" key="2">
    <source>
        <dbReference type="ARBA" id="ARBA00022448"/>
    </source>
</evidence>
<dbReference type="KEGG" id="toy:FO059_06715"/>
<dbReference type="OrthoDB" id="147639at2"/>
<feature type="transmembrane region" description="Helical" evidence="7">
    <location>
        <begin position="133"/>
        <end position="156"/>
    </location>
</feature>
<dbReference type="Pfam" id="PF00528">
    <property type="entry name" value="BPD_transp_1"/>
    <property type="match status" value="1"/>
</dbReference>
<feature type="transmembrane region" description="Helical" evidence="7">
    <location>
        <begin position="93"/>
        <end position="121"/>
    </location>
</feature>
<protein>
    <submittedName>
        <fullName evidence="10">ABC transporter permease</fullName>
    </submittedName>
</protein>
<keyword evidence="8" id="KW-0732">Signal</keyword>
<accession>A0A516X363</accession>
<keyword evidence="2 7" id="KW-0813">Transport</keyword>
<name>A0A516X363_9ACTN</name>
<dbReference type="PANTHER" id="PTHR43163:SF3">
    <property type="entry name" value="PEPTIDE ABC TRANSPORTER PERMEASE PROTEIN"/>
    <property type="match status" value="1"/>
</dbReference>
<evidence type="ECO:0000256" key="8">
    <source>
        <dbReference type="SAM" id="SignalP"/>
    </source>
</evidence>
<dbReference type="SUPFAM" id="SSF161098">
    <property type="entry name" value="MetI-like"/>
    <property type="match status" value="1"/>
</dbReference>
<comment type="similarity">
    <text evidence="7">Belongs to the binding-protein-dependent transport system permease family.</text>
</comment>
<evidence type="ECO:0000256" key="3">
    <source>
        <dbReference type="ARBA" id="ARBA00022475"/>
    </source>
</evidence>
<feature type="chain" id="PRO_5039631676" evidence="8">
    <location>
        <begin position="26"/>
        <end position="313"/>
    </location>
</feature>
<reference evidence="10 11" key="2">
    <citation type="submission" date="2019-07" db="EMBL/GenBank/DDBJ databases">
        <authorList>
            <person name="Huang Y."/>
        </authorList>
    </citation>
    <scope>NUCLEOTIDE SEQUENCE [LARGE SCALE GENOMIC DNA]</scope>
    <source>
        <strain evidence="10 11">HY188</strain>
    </source>
</reference>
<keyword evidence="4 7" id="KW-0812">Transmembrane</keyword>
<feature type="domain" description="ABC transmembrane type-1" evidence="9">
    <location>
        <begin position="95"/>
        <end position="303"/>
    </location>
</feature>
<keyword evidence="5 7" id="KW-1133">Transmembrane helix</keyword>
<dbReference type="Pfam" id="PF19300">
    <property type="entry name" value="BPD_transp_1_N"/>
    <property type="match status" value="1"/>
</dbReference>
<dbReference type="PROSITE" id="PS50928">
    <property type="entry name" value="ABC_TM1"/>
    <property type="match status" value="1"/>
</dbReference>
<gene>
    <name evidence="10" type="ORF">FO059_06715</name>
</gene>
<keyword evidence="11" id="KW-1185">Reference proteome</keyword>
<comment type="subcellular location">
    <subcellularLocation>
        <location evidence="1 7">Cell membrane</location>
        <topology evidence="1 7">Multi-pass membrane protein</topology>
    </subcellularLocation>
</comment>
<dbReference type="AlphaFoldDB" id="A0A516X363"/>
<evidence type="ECO:0000256" key="5">
    <source>
        <dbReference type="ARBA" id="ARBA00022989"/>
    </source>
</evidence>
<keyword evidence="3" id="KW-1003">Cell membrane</keyword>
<dbReference type="InterPro" id="IPR045621">
    <property type="entry name" value="BPD_transp_1_N"/>
</dbReference>
<organism evidence="10 11">
    <name type="scientific">Tomitella fengzijianii</name>
    <dbReference type="NCBI Taxonomy" id="2597660"/>
    <lineage>
        <taxon>Bacteria</taxon>
        <taxon>Bacillati</taxon>
        <taxon>Actinomycetota</taxon>
        <taxon>Actinomycetes</taxon>
        <taxon>Mycobacteriales</taxon>
        <taxon>Tomitella</taxon>
    </lineage>
</organism>
<proteinExistence type="inferred from homology"/>
<sequence>MVMTLIKRVASAVTLMVCMSALVYALASVGGVDPARQLLGSDAGDAEVAELNHSLGVDRPLMVQFTDWIAGVARGDLGRSYVDGRPVTDKLSAAFPVTISMVLLTLVVVMVLSLGLAMLATRGGAWADRIVQLLMLAGHVVPGYLAGLLLLLLFAVQIRIFPVFGYVPFAQSPGGWLTSLVLPVTALALGGIAGAALQARGALLDVLDADYIRTLRSRGIPARSVLWRHALRNATPPWLTSLSLAFVAMIGGALLIEKVFAMPGLGTLAVDATLSGDRPVIMGLVVLTGSLVVLVNLLTDLLQLWLVPKARAA</sequence>
<feature type="transmembrane region" description="Helical" evidence="7">
    <location>
        <begin position="176"/>
        <end position="197"/>
    </location>
</feature>
<dbReference type="Proteomes" id="UP000317344">
    <property type="component" value="Chromosome"/>
</dbReference>
<evidence type="ECO:0000256" key="4">
    <source>
        <dbReference type="ARBA" id="ARBA00022692"/>
    </source>
</evidence>
<dbReference type="InterPro" id="IPR000515">
    <property type="entry name" value="MetI-like"/>
</dbReference>
<feature type="transmembrane region" description="Helical" evidence="7">
    <location>
        <begin position="238"/>
        <end position="260"/>
    </location>
</feature>
<dbReference type="CDD" id="cd06261">
    <property type="entry name" value="TM_PBP2"/>
    <property type="match status" value="1"/>
</dbReference>
<evidence type="ECO:0000256" key="7">
    <source>
        <dbReference type="RuleBase" id="RU363032"/>
    </source>
</evidence>
<evidence type="ECO:0000313" key="11">
    <source>
        <dbReference type="Proteomes" id="UP000317344"/>
    </source>
</evidence>
<dbReference type="GO" id="GO:0005886">
    <property type="term" value="C:plasma membrane"/>
    <property type="evidence" value="ECO:0007669"/>
    <property type="project" value="UniProtKB-SubCell"/>
</dbReference>
<keyword evidence="6 7" id="KW-0472">Membrane</keyword>
<dbReference type="EMBL" id="CP041765">
    <property type="protein sequence ID" value="QDQ97081.1"/>
    <property type="molecule type" value="Genomic_DNA"/>
</dbReference>
<evidence type="ECO:0000313" key="10">
    <source>
        <dbReference type="EMBL" id="QDQ97081.1"/>
    </source>
</evidence>
<evidence type="ECO:0000256" key="6">
    <source>
        <dbReference type="ARBA" id="ARBA00023136"/>
    </source>
</evidence>
<evidence type="ECO:0000256" key="1">
    <source>
        <dbReference type="ARBA" id="ARBA00004651"/>
    </source>
</evidence>
<dbReference type="PANTHER" id="PTHR43163">
    <property type="entry name" value="DIPEPTIDE TRANSPORT SYSTEM PERMEASE PROTEIN DPPB-RELATED"/>
    <property type="match status" value="1"/>
</dbReference>